<dbReference type="GO" id="GO:0005829">
    <property type="term" value="C:cytosol"/>
    <property type="evidence" value="ECO:0007669"/>
    <property type="project" value="TreeGrafter"/>
</dbReference>
<comment type="similarity">
    <text evidence="1 12">Belongs to the helicase family. DnaB subfamily.</text>
</comment>
<keyword evidence="7 12" id="KW-0067">ATP-binding</keyword>
<dbReference type="RefSeq" id="WP_121523830.1">
    <property type="nucleotide sequence ID" value="NZ_RCHR01000004.1"/>
</dbReference>
<dbReference type="GO" id="GO:1990077">
    <property type="term" value="C:primosome complex"/>
    <property type="evidence" value="ECO:0007669"/>
    <property type="project" value="UniProtKB-UniRule"/>
</dbReference>
<accession>A0A498D5L3</accession>
<dbReference type="Proteomes" id="UP000270219">
    <property type="component" value="Unassembled WGS sequence"/>
</dbReference>
<dbReference type="CDD" id="cd00984">
    <property type="entry name" value="DnaB_C"/>
    <property type="match status" value="1"/>
</dbReference>
<evidence type="ECO:0000256" key="10">
    <source>
        <dbReference type="ARBA" id="ARBA00048954"/>
    </source>
</evidence>
<dbReference type="Pfam" id="PF00772">
    <property type="entry name" value="DnaB"/>
    <property type="match status" value="1"/>
</dbReference>
<keyword evidence="15" id="KW-1185">Reference proteome</keyword>
<evidence type="ECO:0000256" key="2">
    <source>
        <dbReference type="ARBA" id="ARBA00022515"/>
    </source>
</evidence>
<evidence type="ECO:0000256" key="5">
    <source>
        <dbReference type="ARBA" id="ARBA00022801"/>
    </source>
</evidence>
<evidence type="ECO:0000256" key="1">
    <source>
        <dbReference type="ARBA" id="ARBA00008428"/>
    </source>
</evidence>
<evidence type="ECO:0000256" key="8">
    <source>
        <dbReference type="ARBA" id="ARBA00023125"/>
    </source>
</evidence>
<dbReference type="InterPro" id="IPR007692">
    <property type="entry name" value="DNA_helicase_DnaB"/>
</dbReference>
<protein>
    <recommendedName>
        <fullName evidence="11 12">Replicative DNA helicase</fullName>
        <ecNumber evidence="11 12">5.6.2.3</ecNumber>
    </recommendedName>
</protein>
<dbReference type="InterPro" id="IPR007693">
    <property type="entry name" value="DNA_helicase_DnaB-like_N"/>
</dbReference>
<evidence type="ECO:0000256" key="6">
    <source>
        <dbReference type="ARBA" id="ARBA00022806"/>
    </source>
</evidence>
<evidence type="ECO:0000313" key="15">
    <source>
        <dbReference type="Proteomes" id="UP000270219"/>
    </source>
</evidence>
<comment type="catalytic activity">
    <reaction evidence="10 12">
        <text>ATP + H2O = ADP + phosphate + H(+)</text>
        <dbReference type="Rhea" id="RHEA:13065"/>
        <dbReference type="ChEBI" id="CHEBI:15377"/>
        <dbReference type="ChEBI" id="CHEBI:15378"/>
        <dbReference type="ChEBI" id="CHEBI:30616"/>
        <dbReference type="ChEBI" id="CHEBI:43474"/>
        <dbReference type="ChEBI" id="CHEBI:456216"/>
        <dbReference type="EC" id="5.6.2.3"/>
    </reaction>
</comment>
<dbReference type="GO" id="GO:0043139">
    <property type="term" value="F:5'-3' DNA helicase activity"/>
    <property type="evidence" value="ECO:0007669"/>
    <property type="project" value="UniProtKB-EC"/>
</dbReference>
<dbReference type="InterPro" id="IPR027417">
    <property type="entry name" value="P-loop_NTPase"/>
</dbReference>
<comment type="caution">
    <text evidence="14">The sequence shown here is derived from an EMBL/GenBank/DDBJ whole genome shotgun (WGS) entry which is preliminary data.</text>
</comment>
<evidence type="ECO:0000256" key="4">
    <source>
        <dbReference type="ARBA" id="ARBA00022741"/>
    </source>
</evidence>
<proteinExistence type="inferred from homology"/>
<reference evidence="14 15" key="1">
    <citation type="submission" date="2018-10" db="EMBL/GenBank/DDBJ databases">
        <title>Oceanobacillus sp. YLB-02 draft genome.</title>
        <authorList>
            <person name="Yu L."/>
        </authorList>
    </citation>
    <scope>NUCLEOTIDE SEQUENCE [LARGE SCALE GENOMIC DNA]</scope>
    <source>
        <strain evidence="14 15">YLB-02</strain>
    </source>
</reference>
<evidence type="ECO:0000256" key="12">
    <source>
        <dbReference type="RuleBase" id="RU362085"/>
    </source>
</evidence>
<gene>
    <name evidence="14" type="primary">dnaB</name>
    <name evidence="14" type="ORF">D8M04_13495</name>
</gene>
<dbReference type="Gene3D" id="1.10.860.10">
    <property type="entry name" value="DNAb Helicase, Chain A"/>
    <property type="match status" value="1"/>
</dbReference>
<dbReference type="Pfam" id="PF03796">
    <property type="entry name" value="DnaB_C"/>
    <property type="match status" value="1"/>
</dbReference>
<evidence type="ECO:0000259" key="13">
    <source>
        <dbReference type="PROSITE" id="PS51199"/>
    </source>
</evidence>
<dbReference type="InterPro" id="IPR016136">
    <property type="entry name" value="DNA_helicase_N/primase_C"/>
</dbReference>
<dbReference type="NCBIfam" id="TIGR00665">
    <property type="entry name" value="DnaB"/>
    <property type="match status" value="1"/>
</dbReference>
<keyword evidence="9" id="KW-0413">Isomerase</keyword>
<dbReference type="PROSITE" id="PS51199">
    <property type="entry name" value="SF4_HELICASE"/>
    <property type="match status" value="1"/>
</dbReference>
<dbReference type="InterPro" id="IPR036185">
    <property type="entry name" value="DNA_heli_DnaB-like_N_sf"/>
</dbReference>
<keyword evidence="3 12" id="KW-0235">DNA replication</keyword>
<dbReference type="PANTHER" id="PTHR30153:SF2">
    <property type="entry name" value="REPLICATIVE DNA HELICASE"/>
    <property type="match status" value="1"/>
</dbReference>
<dbReference type="GO" id="GO:0006269">
    <property type="term" value="P:DNA replication, synthesis of primer"/>
    <property type="evidence" value="ECO:0007669"/>
    <property type="project" value="UniProtKB-UniRule"/>
</dbReference>
<evidence type="ECO:0000256" key="3">
    <source>
        <dbReference type="ARBA" id="ARBA00022705"/>
    </source>
</evidence>
<sequence length="425" mass="48345">MNNVNYEAEAAVLGTILIDGTLFQTLEVQEEQFYFTKHKRIYQAMKQAIVKRKFIDLVMVTTMLGDEIKQVGGTTYLLEMAESVASTASLKQHEQLLFDAYRRRLSLSAVKKYTDEPSDEALDILLKELESYRDIGAFYEEKSTRDHLLEISKELSNPSPEELGYKTTLSSFDLMTGGLQKGDLIIIAARPSVGKTAFALNLAAGHCKNRGRSIIFSLEMGVKQLLRRMISAEAMLDGSKWRKIHSVFSAEDYEHAISAIGLLSTWKLEIIDTKRTIAAIRSTIRKRYHDNPKENQLVIIDYLQLITPTTNRKERRDLEIGEITRELKLLAVELQIPIILLSQLSRGVESRNNKRPLMSDLRESGNIEQDADLITFLYRDDYYDRQSGKANIVEVNIAKHRNGPTGTVELKFRKEFGRFGELGEG</sequence>
<dbReference type="AlphaFoldDB" id="A0A498D5L3"/>
<dbReference type="PANTHER" id="PTHR30153">
    <property type="entry name" value="REPLICATIVE DNA HELICASE DNAB"/>
    <property type="match status" value="1"/>
</dbReference>
<dbReference type="EMBL" id="RCHR01000004">
    <property type="protein sequence ID" value="RLL43913.1"/>
    <property type="molecule type" value="Genomic_DNA"/>
</dbReference>
<keyword evidence="6 12" id="KW-0347">Helicase</keyword>
<evidence type="ECO:0000313" key="14">
    <source>
        <dbReference type="EMBL" id="RLL43913.1"/>
    </source>
</evidence>
<comment type="function">
    <text evidence="12">The main replicative DNA helicase, it participates in initiation and elongation during chromosome replication. Travels ahead of the DNA replisome, separating dsDNA into templates for DNA synthesis. A processive ATP-dependent 5'-3' DNA helicase it has DNA-dependent ATPase activity.</text>
</comment>
<organism evidence="14 15">
    <name type="scientific">Oceanobacillus piezotolerans</name>
    <dbReference type="NCBI Taxonomy" id="2448030"/>
    <lineage>
        <taxon>Bacteria</taxon>
        <taxon>Bacillati</taxon>
        <taxon>Bacillota</taxon>
        <taxon>Bacilli</taxon>
        <taxon>Bacillales</taxon>
        <taxon>Bacillaceae</taxon>
        <taxon>Oceanobacillus</taxon>
    </lineage>
</organism>
<dbReference type="OrthoDB" id="9773982at2"/>
<name>A0A498D5L3_9BACI</name>
<dbReference type="InterPro" id="IPR007694">
    <property type="entry name" value="DNA_helicase_DnaB-like_C"/>
</dbReference>
<feature type="domain" description="SF4 helicase" evidence="13">
    <location>
        <begin position="158"/>
        <end position="425"/>
    </location>
</feature>
<evidence type="ECO:0000256" key="11">
    <source>
        <dbReference type="NCBIfam" id="TIGR00665"/>
    </source>
</evidence>
<keyword evidence="4 12" id="KW-0547">Nucleotide-binding</keyword>
<dbReference type="SUPFAM" id="SSF48024">
    <property type="entry name" value="N-terminal domain of DnaB helicase"/>
    <property type="match status" value="1"/>
</dbReference>
<dbReference type="GO" id="GO:0005524">
    <property type="term" value="F:ATP binding"/>
    <property type="evidence" value="ECO:0007669"/>
    <property type="project" value="UniProtKB-UniRule"/>
</dbReference>
<dbReference type="SUPFAM" id="SSF52540">
    <property type="entry name" value="P-loop containing nucleoside triphosphate hydrolases"/>
    <property type="match status" value="1"/>
</dbReference>
<keyword evidence="2 12" id="KW-0639">Primosome</keyword>
<dbReference type="EC" id="5.6.2.3" evidence="11 12"/>
<dbReference type="GO" id="GO:0016887">
    <property type="term" value="F:ATP hydrolysis activity"/>
    <property type="evidence" value="ECO:0007669"/>
    <property type="project" value="RHEA"/>
</dbReference>
<dbReference type="Gene3D" id="3.40.50.300">
    <property type="entry name" value="P-loop containing nucleotide triphosphate hydrolases"/>
    <property type="match status" value="1"/>
</dbReference>
<evidence type="ECO:0000256" key="7">
    <source>
        <dbReference type="ARBA" id="ARBA00022840"/>
    </source>
</evidence>
<keyword evidence="5 12" id="KW-0378">Hydrolase</keyword>
<keyword evidence="8 12" id="KW-0238">DNA-binding</keyword>
<evidence type="ECO:0000256" key="9">
    <source>
        <dbReference type="ARBA" id="ARBA00023235"/>
    </source>
</evidence>
<dbReference type="GO" id="GO:0003677">
    <property type="term" value="F:DNA binding"/>
    <property type="evidence" value="ECO:0007669"/>
    <property type="project" value="UniProtKB-UniRule"/>
</dbReference>